<evidence type="ECO:0000313" key="3">
    <source>
        <dbReference type="EMBL" id="WMX45819.1"/>
    </source>
</evidence>
<name>A0ABY9RUE3_9ACTN</name>
<accession>A0ABY9RUE3</accession>
<dbReference type="RefSeq" id="WP_309548665.1">
    <property type="nucleotide sequence ID" value="NZ_CP133762.1"/>
</dbReference>
<sequence length="84" mass="8111">MGLAGALSVAVTEPAGAAAGPPAAGAPARGDTRAENDGAATERLWLLGGLGLALAASGVVAVAALRGRGNYGNRCPEGVRNPYV</sequence>
<gene>
    <name evidence="3" type="ORF">RGF97_14455</name>
</gene>
<keyword evidence="2" id="KW-0472">Membrane</keyword>
<keyword evidence="2" id="KW-1133">Transmembrane helix</keyword>
<feature type="region of interest" description="Disordered" evidence="1">
    <location>
        <begin position="15"/>
        <end position="36"/>
    </location>
</feature>
<organism evidence="3 4">
    <name type="scientific">Streptomyces roseicoloratus</name>
    <dbReference type="NCBI Taxonomy" id="2508722"/>
    <lineage>
        <taxon>Bacteria</taxon>
        <taxon>Bacillati</taxon>
        <taxon>Actinomycetota</taxon>
        <taxon>Actinomycetes</taxon>
        <taxon>Kitasatosporales</taxon>
        <taxon>Streptomycetaceae</taxon>
        <taxon>Streptomyces</taxon>
    </lineage>
</organism>
<proteinExistence type="predicted"/>
<evidence type="ECO:0000313" key="4">
    <source>
        <dbReference type="Proteomes" id="UP001250858"/>
    </source>
</evidence>
<reference evidence="3 4" key="1">
    <citation type="submission" date="2023-09" db="EMBL/GenBank/DDBJ databases">
        <title>Complete genome of Streptomyces roseicoloratus T14.</title>
        <authorList>
            <person name="Bashizi T."/>
            <person name="Kim M.-J."/>
            <person name="Lee G."/>
            <person name="Tagele S.B."/>
            <person name="Shin J.-H."/>
        </authorList>
    </citation>
    <scope>NUCLEOTIDE SEQUENCE [LARGE SCALE GENOMIC DNA]</scope>
    <source>
        <strain evidence="3 4">T14</strain>
    </source>
</reference>
<feature type="compositionally biased region" description="Low complexity" evidence="1">
    <location>
        <begin position="15"/>
        <end position="28"/>
    </location>
</feature>
<dbReference type="EMBL" id="CP133762">
    <property type="protein sequence ID" value="WMX45819.1"/>
    <property type="molecule type" value="Genomic_DNA"/>
</dbReference>
<dbReference type="Proteomes" id="UP001250858">
    <property type="component" value="Chromosome"/>
</dbReference>
<evidence type="ECO:0000256" key="2">
    <source>
        <dbReference type="SAM" id="Phobius"/>
    </source>
</evidence>
<evidence type="ECO:0000256" key="1">
    <source>
        <dbReference type="SAM" id="MobiDB-lite"/>
    </source>
</evidence>
<feature type="transmembrane region" description="Helical" evidence="2">
    <location>
        <begin position="43"/>
        <end position="65"/>
    </location>
</feature>
<keyword evidence="2" id="KW-0812">Transmembrane</keyword>
<protein>
    <submittedName>
        <fullName evidence="3">Uncharacterized protein</fullName>
    </submittedName>
</protein>
<keyword evidence="4" id="KW-1185">Reference proteome</keyword>